<protein>
    <recommendedName>
        <fullName evidence="1">DUF6900 domain-containing protein</fullName>
    </recommendedName>
</protein>
<dbReference type="Pfam" id="PF21841">
    <property type="entry name" value="DUF6900"/>
    <property type="match status" value="1"/>
</dbReference>
<keyword evidence="3" id="KW-1185">Reference proteome</keyword>
<gene>
    <name evidence="2" type="ORF">ABGF40_05490</name>
</gene>
<feature type="domain" description="DUF6900" evidence="1">
    <location>
        <begin position="5"/>
        <end position="58"/>
    </location>
</feature>
<evidence type="ECO:0000313" key="3">
    <source>
        <dbReference type="Proteomes" id="UP001629536"/>
    </source>
</evidence>
<evidence type="ECO:0000259" key="1">
    <source>
        <dbReference type="Pfam" id="PF21841"/>
    </source>
</evidence>
<dbReference type="RefSeq" id="WP_124748769.1">
    <property type="nucleotide sequence ID" value="NZ_JBFNFH010000012.1"/>
</dbReference>
<name>A0ABW9F7M4_9FIRM</name>
<comment type="caution">
    <text evidence="2">The sequence shown here is derived from an EMBL/GenBank/DDBJ whole genome shotgun (WGS) entry which is preliminary data.</text>
</comment>
<dbReference type="Proteomes" id="UP001629536">
    <property type="component" value="Unassembled WGS sequence"/>
</dbReference>
<dbReference type="InterPro" id="IPR054195">
    <property type="entry name" value="DUF6900"/>
</dbReference>
<proteinExistence type="predicted"/>
<dbReference type="EMBL" id="JBFNFH010000012">
    <property type="protein sequence ID" value="MFM1525123.1"/>
    <property type="molecule type" value="Genomic_DNA"/>
</dbReference>
<reference evidence="2 3" key="1">
    <citation type="journal article" date="2024" name="Front. Microbiol.">
        <title>Pangenomic and biochemical analyses of Helcococcus ovis reveal widespread tetracycline resistance and a novel bacterial species, Helcococcus bovis.</title>
        <authorList>
            <person name="Cunha F."/>
            <person name="Zhai Y."/>
            <person name="Casaro S."/>
            <person name="Jones K.L."/>
            <person name="Hernandez M."/>
            <person name="Bisinotto R.S."/>
            <person name="Kariyawasam S."/>
            <person name="Brown M.B."/>
            <person name="Phillips A."/>
            <person name="Jeong K.C."/>
            <person name="Galvao K.N."/>
        </authorList>
    </citation>
    <scope>NUCLEOTIDE SEQUENCE [LARGE SCALE GENOMIC DNA]</scope>
    <source>
        <strain evidence="2 3">KG197</strain>
    </source>
</reference>
<organism evidence="2 3">
    <name type="scientific">Helcococcus bovis</name>
    <dbReference type="NCBI Taxonomy" id="3153252"/>
    <lineage>
        <taxon>Bacteria</taxon>
        <taxon>Bacillati</taxon>
        <taxon>Bacillota</taxon>
        <taxon>Tissierellia</taxon>
        <taxon>Tissierellales</taxon>
        <taxon>Peptoniphilaceae</taxon>
        <taxon>Helcococcus</taxon>
    </lineage>
</organism>
<accession>A0ABW9F7M4</accession>
<evidence type="ECO:0000313" key="2">
    <source>
        <dbReference type="EMBL" id="MFM1525123.1"/>
    </source>
</evidence>
<sequence length="63" mass="7340">MNKKLEKKLYDIAAKHSYAVEHRGDLKSRHNDGDDFLDMSVWGIERMLKEAYELGKSDGKNEK</sequence>